<gene>
    <name evidence="1" type="ORF">M9H77_08043</name>
</gene>
<dbReference type="Proteomes" id="UP001060085">
    <property type="component" value="Linkage Group LG02"/>
</dbReference>
<comment type="caution">
    <text evidence="1">The sequence shown here is derived from an EMBL/GenBank/DDBJ whole genome shotgun (WGS) entry which is preliminary data.</text>
</comment>
<accession>A0ACC0BWN5</accession>
<evidence type="ECO:0000313" key="2">
    <source>
        <dbReference type="Proteomes" id="UP001060085"/>
    </source>
</evidence>
<organism evidence="1 2">
    <name type="scientific">Catharanthus roseus</name>
    <name type="common">Madagascar periwinkle</name>
    <name type="synonym">Vinca rosea</name>
    <dbReference type="NCBI Taxonomy" id="4058"/>
    <lineage>
        <taxon>Eukaryota</taxon>
        <taxon>Viridiplantae</taxon>
        <taxon>Streptophyta</taxon>
        <taxon>Embryophyta</taxon>
        <taxon>Tracheophyta</taxon>
        <taxon>Spermatophyta</taxon>
        <taxon>Magnoliopsida</taxon>
        <taxon>eudicotyledons</taxon>
        <taxon>Gunneridae</taxon>
        <taxon>Pentapetalae</taxon>
        <taxon>asterids</taxon>
        <taxon>lamiids</taxon>
        <taxon>Gentianales</taxon>
        <taxon>Apocynaceae</taxon>
        <taxon>Rauvolfioideae</taxon>
        <taxon>Vinceae</taxon>
        <taxon>Catharanthinae</taxon>
        <taxon>Catharanthus</taxon>
    </lineage>
</organism>
<dbReference type="EMBL" id="CM044702">
    <property type="protein sequence ID" value="KAI5677093.1"/>
    <property type="molecule type" value="Genomic_DNA"/>
</dbReference>
<protein>
    <submittedName>
        <fullName evidence="1">Uncharacterized protein</fullName>
    </submittedName>
</protein>
<proteinExistence type="predicted"/>
<evidence type="ECO:0000313" key="1">
    <source>
        <dbReference type="EMBL" id="KAI5677093.1"/>
    </source>
</evidence>
<sequence length="251" mass="28765">MGSPRGLIFSRMARILSQFLNFLTTTFGESDHRMKAKEEGIGKELNIGFEETSLSLSLNPFLLYREFSFKELKLFLELYASFVTVKVMVSPFICEVAFDIDHMLKCSSPCASLDKQLLVSNRELNHLTMTLSCYMILFSLIFLLLISHRLVLICGVRFISSLDLLLKVVMIRVSCFPWSLCSDFHAKYKGELVENCDFESSFLYAFVKNLDRTIPSIQLLNLVNLKFKFACVSILSFSFQGIHVVAILWKE</sequence>
<keyword evidence="2" id="KW-1185">Reference proteome</keyword>
<reference evidence="2" key="1">
    <citation type="journal article" date="2023" name="Nat. Plants">
        <title>Single-cell RNA sequencing provides a high-resolution roadmap for understanding the multicellular compartmentation of specialized metabolism.</title>
        <authorList>
            <person name="Sun S."/>
            <person name="Shen X."/>
            <person name="Li Y."/>
            <person name="Li Y."/>
            <person name="Wang S."/>
            <person name="Li R."/>
            <person name="Zhang H."/>
            <person name="Shen G."/>
            <person name="Guo B."/>
            <person name="Wei J."/>
            <person name="Xu J."/>
            <person name="St-Pierre B."/>
            <person name="Chen S."/>
            <person name="Sun C."/>
        </authorList>
    </citation>
    <scope>NUCLEOTIDE SEQUENCE [LARGE SCALE GENOMIC DNA]</scope>
</reference>
<name>A0ACC0BWN5_CATRO</name>